<comment type="subcellular location">
    <subcellularLocation>
        <location evidence="1">Nucleus</location>
    </subcellularLocation>
</comment>
<feature type="region of interest" description="Disordered" evidence="5">
    <location>
        <begin position="640"/>
        <end position="659"/>
    </location>
</feature>
<feature type="region of interest" description="Disordered" evidence="5">
    <location>
        <begin position="666"/>
        <end position="744"/>
    </location>
</feature>
<dbReference type="Pfam" id="PF07744">
    <property type="entry name" value="SPOC"/>
    <property type="match status" value="1"/>
</dbReference>
<sequence length="894" mass="99908">MMGRGGGRVGGRDRLQGEYVPKFQEEKGNFGKGNNAPPSRHLWVGNLSPWVTESALSEHFLRFGDIESIFFLPGRSYAFINFKKEEAAMRAMRALQGFFVSGSPLKIQYTKGERSAAVPRNEEYQQNRLHGHFSEQQELSSHRDVRTQRSTSEEFYSEPPKGGRSAEPSEVLWVGFPSFLNVDETALRRAFLPFGEIEKITAFPGRSYAFVRYRSIVAACRAKEALQGKLFNHPRVSICFARSDSGPPEQGRNSDTAEFPPNVKSNMDGFGWDRNFGTSKREFPEASPRFTPNTDTIPGDGGFGFGRKNNNIPGMLEHARFQGVEDQYEQHRNSPAERGVIWRESSHEKQRSPFFEGSWDSQGDAAFRSMKKLKTGPPFADNELPEYPFSDLDMEKRRFGPPKNFHDLPGHEAYESGYDPSGPSSYKGIPNLPKGPTHLPLAGKDDNWRFPEEGPGLLPSKSTNWQRFASDSRQSPPNKEWKWEGTIAKGGTPVCRARCFPVGKALDAPLPDYLNCTARTGLDMLENHFYQASASWVVFFVPETDADIVYYNEFMHYLGEKQRAAVARLGDKNTLFLVPPSEFSEKVLKVPGKVSISGVILSFQQPDSTFTSLPHPSEGMNPKPPSLMHHINDGSANFIHDKSYRKPASPRGNFASSSEPFTSAFRREKESHAPGESQYSQIQHQNPPALQPNWPSQPIQGSKPSYGSFPPQAPNIPSQSYDAPMSANPYDPRPQTRPPVPSLQSEQLAHLVSILGQQQQQLPPAAPSSSENVSGSQFSQVQQLQHQPSNVSSEPPKMGNTENPQGSDKETEQDPQKRLQATLQLAAALLQQSNRHQSPLTNSSCDLSRVITVKCFHLKLGRSRDSRRLFYLYAARRKRLSGARLALSRNCVGD</sequence>
<evidence type="ECO:0000256" key="5">
    <source>
        <dbReference type="SAM" id="MobiDB-lite"/>
    </source>
</evidence>
<dbReference type="InterPro" id="IPR012677">
    <property type="entry name" value="Nucleotide-bd_a/b_plait_sf"/>
</dbReference>
<evidence type="ECO:0000256" key="4">
    <source>
        <dbReference type="PROSITE-ProRule" id="PRU00176"/>
    </source>
</evidence>
<organism evidence="7 8">
    <name type="scientific">Acorus calamus</name>
    <name type="common">Sweet flag</name>
    <dbReference type="NCBI Taxonomy" id="4465"/>
    <lineage>
        <taxon>Eukaryota</taxon>
        <taxon>Viridiplantae</taxon>
        <taxon>Streptophyta</taxon>
        <taxon>Embryophyta</taxon>
        <taxon>Tracheophyta</taxon>
        <taxon>Spermatophyta</taxon>
        <taxon>Magnoliopsida</taxon>
        <taxon>Liliopsida</taxon>
        <taxon>Acoraceae</taxon>
        <taxon>Acorus</taxon>
    </lineage>
</organism>
<feature type="region of interest" description="Disordered" evidence="5">
    <location>
        <begin position="244"/>
        <end position="264"/>
    </location>
</feature>
<dbReference type="Gene3D" id="3.30.70.330">
    <property type="match status" value="2"/>
</dbReference>
<dbReference type="InterPro" id="IPR012921">
    <property type="entry name" value="SPOC_C"/>
</dbReference>
<keyword evidence="2 4" id="KW-0694">RNA-binding</keyword>
<comment type="caution">
    <text evidence="7">The sequence shown here is derived from an EMBL/GenBank/DDBJ whole genome shotgun (WGS) entry which is preliminary data.</text>
</comment>
<reference evidence="7" key="1">
    <citation type="journal article" date="2023" name="Nat. Commun.">
        <title>Diploid and tetraploid genomes of Acorus and the evolution of monocots.</title>
        <authorList>
            <person name="Ma L."/>
            <person name="Liu K.W."/>
            <person name="Li Z."/>
            <person name="Hsiao Y.Y."/>
            <person name="Qi Y."/>
            <person name="Fu T."/>
            <person name="Tang G.D."/>
            <person name="Zhang D."/>
            <person name="Sun W.H."/>
            <person name="Liu D.K."/>
            <person name="Li Y."/>
            <person name="Chen G.Z."/>
            <person name="Liu X.D."/>
            <person name="Liao X.Y."/>
            <person name="Jiang Y.T."/>
            <person name="Yu X."/>
            <person name="Hao Y."/>
            <person name="Huang J."/>
            <person name="Zhao X.W."/>
            <person name="Ke S."/>
            <person name="Chen Y.Y."/>
            <person name="Wu W.L."/>
            <person name="Hsu J.L."/>
            <person name="Lin Y.F."/>
            <person name="Huang M.D."/>
            <person name="Li C.Y."/>
            <person name="Huang L."/>
            <person name="Wang Z.W."/>
            <person name="Zhao X."/>
            <person name="Zhong W.Y."/>
            <person name="Peng D.H."/>
            <person name="Ahmad S."/>
            <person name="Lan S."/>
            <person name="Zhang J.S."/>
            <person name="Tsai W.C."/>
            <person name="Van de Peer Y."/>
            <person name="Liu Z.J."/>
        </authorList>
    </citation>
    <scope>NUCLEOTIDE SEQUENCE</scope>
    <source>
        <strain evidence="7">CP</strain>
    </source>
</reference>
<gene>
    <name evidence="7" type="primary">FPA</name>
    <name evidence="7" type="ORF">QJS10_CPB17g00328</name>
</gene>
<feature type="compositionally biased region" description="Low complexity" evidence="5">
    <location>
        <begin position="758"/>
        <end position="789"/>
    </location>
</feature>
<dbReference type="SUPFAM" id="SSF54928">
    <property type="entry name" value="RNA-binding domain, RBD"/>
    <property type="match status" value="2"/>
</dbReference>
<dbReference type="EMBL" id="JAUJYO010000017">
    <property type="protein sequence ID" value="KAK1292613.1"/>
    <property type="molecule type" value="Genomic_DNA"/>
</dbReference>
<evidence type="ECO:0000313" key="7">
    <source>
        <dbReference type="EMBL" id="KAK1292613.1"/>
    </source>
</evidence>
<feature type="compositionally biased region" description="Basic and acidic residues" evidence="5">
    <location>
        <begin position="443"/>
        <end position="452"/>
    </location>
</feature>
<evidence type="ECO:0000256" key="1">
    <source>
        <dbReference type="ARBA" id="ARBA00004123"/>
    </source>
</evidence>
<dbReference type="SMART" id="SM00360">
    <property type="entry name" value="RRM"/>
    <property type="match status" value="2"/>
</dbReference>
<proteinExistence type="predicted"/>
<dbReference type="CDD" id="cd00590">
    <property type="entry name" value="RRM_SF"/>
    <property type="match status" value="1"/>
</dbReference>
<feature type="compositionally biased region" description="Basic and acidic residues" evidence="5">
    <location>
        <begin position="807"/>
        <end position="817"/>
    </location>
</feature>
<dbReference type="GO" id="GO:0005634">
    <property type="term" value="C:nucleus"/>
    <property type="evidence" value="ECO:0007669"/>
    <property type="project" value="UniProtKB-SubCell"/>
</dbReference>
<dbReference type="Proteomes" id="UP001180020">
    <property type="component" value="Unassembled WGS sequence"/>
</dbReference>
<dbReference type="GO" id="GO:0003723">
    <property type="term" value="F:RNA binding"/>
    <property type="evidence" value="ECO:0007669"/>
    <property type="project" value="UniProtKB-UniRule"/>
</dbReference>
<reference evidence="7" key="2">
    <citation type="submission" date="2023-06" db="EMBL/GenBank/DDBJ databases">
        <authorList>
            <person name="Ma L."/>
            <person name="Liu K.-W."/>
            <person name="Li Z."/>
            <person name="Hsiao Y.-Y."/>
            <person name="Qi Y."/>
            <person name="Fu T."/>
            <person name="Tang G."/>
            <person name="Zhang D."/>
            <person name="Sun W.-H."/>
            <person name="Liu D.-K."/>
            <person name="Li Y."/>
            <person name="Chen G.-Z."/>
            <person name="Liu X.-D."/>
            <person name="Liao X.-Y."/>
            <person name="Jiang Y.-T."/>
            <person name="Yu X."/>
            <person name="Hao Y."/>
            <person name="Huang J."/>
            <person name="Zhao X.-W."/>
            <person name="Ke S."/>
            <person name="Chen Y.-Y."/>
            <person name="Wu W.-L."/>
            <person name="Hsu J.-L."/>
            <person name="Lin Y.-F."/>
            <person name="Huang M.-D."/>
            <person name="Li C.-Y."/>
            <person name="Huang L."/>
            <person name="Wang Z.-W."/>
            <person name="Zhao X."/>
            <person name="Zhong W.-Y."/>
            <person name="Peng D.-H."/>
            <person name="Ahmad S."/>
            <person name="Lan S."/>
            <person name="Zhang J.-S."/>
            <person name="Tsai W.-C."/>
            <person name="Van De Peer Y."/>
            <person name="Liu Z.-J."/>
        </authorList>
    </citation>
    <scope>NUCLEOTIDE SEQUENCE</scope>
    <source>
        <strain evidence="7">CP</strain>
        <tissue evidence="7">Leaves</tissue>
    </source>
</reference>
<keyword evidence="8" id="KW-1185">Reference proteome</keyword>
<feature type="region of interest" description="Disordered" evidence="5">
    <location>
        <begin position="133"/>
        <end position="167"/>
    </location>
</feature>
<evidence type="ECO:0000259" key="6">
    <source>
        <dbReference type="PROSITE" id="PS50102"/>
    </source>
</evidence>
<dbReference type="PANTHER" id="PTHR23189">
    <property type="entry name" value="RNA RECOGNITION MOTIF-CONTAINING"/>
    <property type="match status" value="1"/>
</dbReference>
<protein>
    <submittedName>
        <fullName evidence="7">Flowering time control protein FPA</fullName>
    </submittedName>
</protein>
<dbReference type="PROSITE" id="PS50102">
    <property type="entry name" value="RRM"/>
    <property type="match status" value="2"/>
</dbReference>
<feature type="compositionally biased region" description="Basic and acidic residues" evidence="5">
    <location>
        <begin position="133"/>
        <end position="147"/>
    </location>
</feature>
<dbReference type="Pfam" id="PF00076">
    <property type="entry name" value="RRM_1"/>
    <property type="match status" value="2"/>
</dbReference>
<dbReference type="FunFam" id="3.30.70.330:FF:000522">
    <property type="entry name" value="RNA recognition motif (RRM)-containing protein"/>
    <property type="match status" value="1"/>
</dbReference>
<evidence type="ECO:0000313" key="8">
    <source>
        <dbReference type="Proteomes" id="UP001180020"/>
    </source>
</evidence>
<dbReference type="InterPro" id="IPR000504">
    <property type="entry name" value="RRM_dom"/>
</dbReference>
<feature type="region of interest" description="Disordered" evidence="5">
    <location>
        <begin position="758"/>
        <end position="817"/>
    </location>
</feature>
<keyword evidence="3" id="KW-0539">Nucleus</keyword>
<name>A0AAV9CXC0_ACOCL</name>
<feature type="domain" description="RRM" evidence="6">
    <location>
        <begin position="170"/>
        <end position="243"/>
    </location>
</feature>
<dbReference type="CDD" id="cd21546">
    <property type="entry name" value="SPOC_FPA-like"/>
    <property type="match status" value="1"/>
</dbReference>
<dbReference type="AlphaFoldDB" id="A0AAV9CXC0"/>
<feature type="compositionally biased region" description="Polar residues" evidence="5">
    <location>
        <begin position="677"/>
        <end position="705"/>
    </location>
</feature>
<evidence type="ECO:0000256" key="3">
    <source>
        <dbReference type="ARBA" id="ARBA00023242"/>
    </source>
</evidence>
<feature type="region of interest" description="Disordered" evidence="5">
    <location>
        <begin position="408"/>
        <end position="455"/>
    </location>
</feature>
<feature type="domain" description="RRM" evidence="6">
    <location>
        <begin position="40"/>
        <end position="112"/>
    </location>
</feature>
<evidence type="ECO:0000256" key="2">
    <source>
        <dbReference type="ARBA" id="ARBA00022884"/>
    </source>
</evidence>
<feature type="compositionally biased region" description="Pro residues" evidence="5">
    <location>
        <begin position="731"/>
        <end position="741"/>
    </location>
</feature>
<accession>A0AAV9CXC0</accession>
<dbReference type="InterPro" id="IPR035979">
    <property type="entry name" value="RBD_domain_sf"/>
</dbReference>